<evidence type="ECO:0000313" key="1">
    <source>
        <dbReference type="EMBL" id="CTQ68313.1"/>
    </source>
</evidence>
<dbReference type="EMBL" id="CXWC01000003">
    <property type="protein sequence ID" value="CTQ68313.1"/>
    <property type="molecule type" value="Genomic_DNA"/>
</dbReference>
<accession>A0A0M7AWZ5</accession>
<dbReference type="OrthoDB" id="10001527at2"/>
<sequence length="104" mass="12728">MPIPYSLLNVGEPDCDAGLAWNDPRRKLYPHHAEFWPDEIPEHVCFEMQAIELRKQKQKDWLRFFFRFRWLSTAIAFCRDPRWPKPIFENPMNLQKRPDDTKRR</sequence>
<gene>
    <name evidence="1" type="ORF">LA5096_01765</name>
</gene>
<dbReference type="RefSeq" id="WP_144436125.1">
    <property type="nucleotide sequence ID" value="NZ_CXWA01000007.1"/>
</dbReference>
<keyword evidence="2" id="KW-1185">Reference proteome</keyword>
<dbReference type="AlphaFoldDB" id="A0A0M7AWZ5"/>
<protein>
    <submittedName>
        <fullName evidence="1">Uncharacterized protein</fullName>
    </submittedName>
</protein>
<organism evidence="1 2">
    <name type="scientific">Roseibium album</name>
    <dbReference type="NCBI Taxonomy" id="311410"/>
    <lineage>
        <taxon>Bacteria</taxon>
        <taxon>Pseudomonadati</taxon>
        <taxon>Pseudomonadota</taxon>
        <taxon>Alphaproteobacteria</taxon>
        <taxon>Hyphomicrobiales</taxon>
        <taxon>Stappiaceae</taxon>
        <taxon>Roseibium</taxon>
    </lineage>
</organism>
<dbReference type="Proteomes" id="UP000049983">
    <property type="component" value="Unassembled WGS sequence"/>
</dbReference>
<name>A0A0M7AWZ5_9HYPH</name>
<dbReference type="GeneID" id="97669176"/>
<reference evidence="2" key="1">
    <citation type="submission" date="2015-07" db="EMBL/GenBank/DDBJ databases">
        <authorList>
            <person name="Rodrigo-Torres Lidia"/>
            <person name="Arahal R.David."/>
        </authorList>
    </citation>
    <scope>NUCLEOTIDE SEQUENCE [LARGE SCALE GENOMIC DNA]</scope>
    <source>
        <strain evidence="2">CECT 5096</strain>
    </source>
</reference>
<proteinExistence type="predicted"/>
<evidence type="ECO:0000313" key="2">
    <source>
        <dbReference type="Proteomes" id="UP000049983"/>
    </source>
</evidence>